<evidence type="ECO:0000256" key="3">
    <source>
        <dbReference type="ARBA" id="ARBA00022630"/>
    </source>
</evidence>
<accession>A0A645JEP2</accession>
<gene>
    <name evidence="7" type="primary">nfrA_2</name>
    <name evidence="7" type="ORF">SDC9_209571</name>
</gene>
<protein>
    <submittedName>
        <fullName evidence="7">NADPH-dependent oxidoreductase</fullName>
        <ecNumber evidence="7">1.6.-.-</ecNumber>
    </submittedName>
</protein>
<proteinExistence type="inferred from homology"/>
<reference evidence="7" key="1">
    <citation type="submission" date="2019-08" db="EMBL/GenBank/DDBJ databases">
        <authorList>
            <person name="Kucharzyk K."/>
            <person name="Murdoch R.W."/>
            <person name="Higgins S."/>
            <person name="Loffler F."/>
        </authorList>
    </citation>
    <scope>NUCLEOTIDE SEQUENCE</scope>
</reference>
<dbReference type="SUPFAM" id="SSF55469">
    <property type="entry name" value="FMN-dependent nitroreductase-like"/>
    <property type="match status" value="1"/>
</dbReference>
<dbReference type="AlphaFoldDB" id="A0A645JEP2"/>
<dbReference type="EC" id="1.6.-.-" evidence="7"/>
<evidence type="ECO:0000256" key="1">
    <source>
        <dbReference type="ARBA" id="ARBA00001917"/>
    </source>
</evidence>
<dbReference type="Pfam" id="PF00881">
    <property type="entry name" value="Nitroreductase"/>
    <property type="match status" value="1"/>
</dbReference>
<evidence type="ECO:0000259" key="6">
    <source>
        <dbReference type="Pfam" id="PF00881"/>
    </source>
</evidence>
<organism evidence="7">
    <name type="scientific">bioreactor metagenome</name>
    <dbReference type="NCBI Taxonomy" id="1076179"/>
    <lineage>
        <taxon>unclassified sequences</taxon>
        <taxon>metagenomes</taxon>
        <taxon>ecological metagenomes</taxon>
    </lineage>
</organism>
<dbReference type="Gene3D" id="3.40.109.10">
    <property type="entry name" value="NADH Oxidase"/>
    <property type="match status" value="1"/>
</dbReference>
<dbReference type="InterPro" id="IPR029479">
    <property type="entry name" value="Nitroreductase"/>
</dbReference>
<dbReference type="PANTHER" id="PTHR43673:SF2">
    <property type="entry name" value="NITROREDUCTASE"/>
    <property type="match status" value="1"/>
</dbReference>
<comment type="cofactor">
    <cofactor evidence="1">
        <name>FMN</name>
        <dbReference type="ChEBI" id="CHEBI:58210"/>
    </cofactor>
</comment>
<evidence type="ECO:0000256" key="2">
    <source>
        <dbReference type="ARBA" id="ARBA00007118"/>
    </source>
</evidence>
<dbReference type="InterPro" id="IPR000415">
    <property type="entry name" value="Nitroreductase-like"/>
</dbReference>
<comment type="caution">
    <text evidence="7">The sequence shown here is derived from an EMBL/GenBank/DDBJ whole genome shotgun (WGS) entry which is preliminary data.</text>
</comment>
<evidence type="ECO:0000256" key="5">
    <source>
        <dbReference type="ARBA" id="ARBA00023002"/>
    </source>
</evidence>
<dbReference type="GO" id="GO:0016491">
    <property type="term" value="F:oxidoreductase activity"/>
    <property type="evidence" value="ECO:0007669"/>
    <property type="project" value="UniProtKB-KW"/>
</dbReference>
<dbReference type="EMBL" id="VSSQ01139018">
    <property type="protein sequence ID" value="MPN61827.1"/>
    <property type="molecule type" value="Genomic_DNA"/>
</dbReference>
<feature type="domain" description="Nitroreductase" evidence="6">
    <location>
        <begin position="8"/>
        <end position="65"/>
    </location>
</feature>
<evidence type="ECO:0000313" key="7">
    <source>
        <dbReference type="EMBL" id="MPN61827.1"/>
    </source>
</evidence>
<keyword evidence="4" id="KW-0288">FMN</keyword>
<keyword evidence="5 7" id="KW-0560">Oxidoreductase</keyword>
<comment type="similarity">
    <text evidence="2">Belongs to the nitroreductase family.</text>
</comment>
<keyword evidence="3" id="KW-0285">Flavoprotein</keyword>
<dbReference type="PANTHER" id="PTHR43673">
    <property type="entry name" value="NAD(P)H NITROREDUCTASE YDGI-RELATED"/>
    <property type="match status" value="1"/>
</dbReference>
<sequence length="170" mass="18945">MSFYQLTKDRYSLRKFSDKPVEETVLNQILETGRTAPSAKNLQPHRIVVIQSPEALTALRGLTRNAFNAPVVLLLCGVPAEGWVNPFNQRNSTEMDVSIVTTQIMLQATELGLGTTWACWFDTEAVKSLLDLPAGWEPYVLLPLGYPAEDAKPSGQHELRKPLSETVIHK</sequence>
<name>A0A645JEP2_9ZZZZ</name>
<evidence type="ECO:0000256" key="4">
    <source>
        <dbReference type="ARBA" id="ARBA00022643"/>
    </source>
</evidence>
<dbReference type="CDD" id="cd20609">
    <property type="entry name" value="nitroreductase"/>
    <property type="match status" value="1"/>
</dbReference>